<evidence type="ECO:0000259" key="6">
    <source>
        <dbReference type="Pfam" id="PF07980"/>
    </source>
</evidence>
<feature type="domain" description="SusD-like N-terminal" evidence="7">
    <location>
        <begin position="83"/>
        <end position="212"/>
    </location>
</feature>
<dbReference type="SUPFAM" id="SSF48452">
    <property type="entry name" value="TPR-like"/>
    <property type="match status" value="1"/>
</dbReference>
<name>A0A7G5DXW8_9SPHI</name>
<keyword evidence="3" id="KW-0732">Signal</keyword>
<dbReference type="Pfam" id="PF07980">
    <property type="entry name" value="SusD_RagB"/>
    <property type="match status" value="1"/>
</dbReference>
<evidence type="ECO:0000256" key="5">
    <source>
        <dbReference type="ARBA" id="ARBA00023237"/>
    </source>
</evidence>
<dbReference type="Pfam" id="PF14322">
    <property type="entry name" value="SusD-like_3"/>
    <property type="match status" value="1"/>
</dbReference>
<dbReference type="RefSeq" id="WP_182331181.1">
    <property type="nucleotide sequence ID" value="NZ_CP058555.1"/>
</dbReference>
<feature type="domain" description="RagB/SusD" evidence="6">
    <location>
        <begin position="286"/>
        <end position="606"/>
    </location>
</feature>
<reference evidence="8 9" key="1">
    <citation type="journal article" date="2020" name="G3 (Bethesda)">
        <title>CeMbio - The Caenorhabditis elegans Microbiome Resource.</title>
        <authorList>
            <person name="Dirksen P."/>
            <person name="Assie A."/>
            <person name="Zimmermann J."/>
            <person name="Zhang F."/>
            <person name="Tietje A.M."/>
            <person name="Marsh S.A."/>
            <person name="Felix M.A."/>
            <person name="Shapira M."/>
            <person name="Kaleta C."/>
            <person name="Schulenburg H."/>
            <person name="Samuel B."/>
        </authorList>
    </citation>
    <scope>NUCLEOTIDE SEQUENCE [LARGE SCALE GENOMIC DNA]</scope>
    <source>
        <strain evidence="8 9">BIGb0170</strain>
    </source>
</reference>
<accession>A0A7G5DXW8</accession>
<dbReference type="InterPro" id="IPR012944">
    <property type="entry name" value="SusD_RagB_dom"/>
</dbReference>
<gene>
    <name evidence="8" type="ORF">HS960_02510</name>
</gene>
<dbReference type="InterPro" id="IPR011990">
    <property type="entry name" value="TPR-like_helical_dom_sf"/>
</dbReference>
<dbReference type="InterPro" id="IPR033985">
    <property type="entry name" value="SusD-like_N"/>
</dbReference>
<dbReference type="GO" id="GO:0009279">
    <property type="term" value="C:cell outer membrane"/>
    <property type="evidence" value="ECO:0007669"/>
    <property type="project" value="UniProtKB-SubCell"/>
</dbReference>
<keyword evidence="5" id="KW-0998">Cell outer membrane</keyword>
<dbReference type="EMBL" id="CP058555">
    <property type="protein sequence ID" value="QMV66593.1"/>
    <property type="molecule type" value="Genomic_DNA"/>
</dbReference>
<organism evidence="8 9">
    <name type="scientific">Sphingobacterium paramultivorum</name>
    <dbReference type="NCBI Taxonomy" id="2886510"/>
    <lineage>
        <taxon>Bacteria</taxon>
        <taxon>Pseudomonadati</taxon>
        <taxon>Bacteroidota</taxon>
        <taxon>Sphingobacteriia</taxon>
        <taxon>Sphingobacteriales</taxon>
        <taxon>Sphingobacteriaceae</taxon>
        <taxon>Sphingobacterium</taxon>
    </lineage>
</organism>
<dbReference type="Gene3D" id="1.25.40.390">
    <property type="match status" value="1"/>
</dbReference>
<evidence type="ECO:0000256" key="1">
    <source>
        <dbReference type="ARBA" id="ARBA00004442"/>
    </source>
</evidence>
<evidence type="ECO:0000256" key="2">
    <source>
        <dbReference type="ARBA" id="ARBA00006275"/>
    </source>
</evidence>
<keyword evidence="9" id="KW-1185">Reference proteome</keyword>
<sequence length="607" mass="68821">MINKKVILLGVCLVCIFSSCNKFLERESQAIFTDDQIFSDQNMIKSVLANYYGRISWGQQFGDNGSFAMLDEAGFSSGGPNTMQEFPNDFWRMYDYELIRNLNQFIVGVRQSSLDENNKKSIEGEARFIRAWTYFNMIKRLGGVPLVGDKIYDYTGGMDPAELQTPRSTEAESYNYVINECTEAAKMLGTEKTINSARANKWTALALKARASLYAASIAKYNYKTPDVKTAGNEVGIPAADANKYYEIAYESALDIINNSPYALYNGNADKGKNFYLAVSSKSSSNEVIWAKDYAYPGETHFFTNNNIASSVRGDIDANFVTPVLNLVEAFEYTDDRNGALKTKTATGDYIYYNNPEEIFAHKDARLYGTVIYSGADFAGTKITYQAGVRYKEGGVWKTMTAIPGTSDSKFGGIITSKDGPTTSNDMYVNKTGFNIRKFIDENKDASTRGRGSDIWFVRFRYAEFLLIAAEAGLELGKPQAELTGYVNKIRERAGIQALTTISLNDIIQERRVEFAFEDHRYWDLKRLRIAHEIWNGSADNYNAVHYALFPYKIYAPGDPNDGKWVFEKQKSSHTLYPRNFKYQNYYNFIDQDWINNNPKLVRNPYQ</sequence>
<evidence type="ECO:0000313" key="8">
    <source>
        <dbReference type="EMBL" id="QMV66593.1"/>
    </source>
</evidence>
<proteinExistence type="inferred from homology"/>
<evidence type="ECO:0000259" key="7">
    <source>
        <dbReference type="Pfam" id="PF14322"/>
    </source>
</evidence>
<evidence type="ECO:0000313" key="9">
    <source>
        <dbReference type="Proteomes" id="UP000515450"/>
    </source>
</evidence>
<comment type="subcellular location">
    <subcellularLocation>
        <location evidence="1">Cell outer membrane</location>
    </subcellularLocation>
</comment>
<dbReference type="AlphaFoldDB" id="A0A7G5DXW8"/>
<protein>
    <submittedName>
        <fullName evidence="8">RagB/SusD family nutrient uptake outer membrane protein</fullName>
    </submittedName>
</protein>
<dbReference type="PROSITE" id="PS51257">
    <property type="entry name" value="PROKAR_LIPOPROTEIN"/>
    <property type="match status" value="1"/>
</dbReference>
<evidence type="ECO:0000256" key="3">
    <source>
        <dbReference type="ARBA" id="ARBA00022729"/>
    </source>
</evidence>
<comment type="similarity">
    <text evidence="2">Belongs to the SusD family.</text>
</comment>
<dbReference type="Proteomes" id="UP000515450">
    <property type="component" value="Chromosome"/>
</dbReference>
<evidence type="ECO:0000256" key="4">
    <source>
        <dbReference type="ARBA" id="ARBA00023136"/>
    </source>
</evidence>
<keyword evidence="4" id="KW-0472">Membrane</keyword>